<name>A0A514BVJ4_9GAMM</name>
<organism evidence="2 3">
    <name type="scientific">Marilutibacter alkalisoli</name>
    <dbReference type="NCBI Taxonomy" id="2591633"/>
    <lineage>
        <taxon>Bacteria</taxon>
        <taxon>Pseudomonadati</taxon>
        <taxon>Pseudomonadota</taxon>
        <taxon>Gammaproteobacteria</taxon>
        <taxon>Lysobacterales</taxon>
        <taxon>Lysobacteraceae</taxon>
        <taxon>Marilutibacter</taxon>
    </lineage>
</organism>
<dbReference type="EMBL" id="CP041242">
    <property type="protein sequence ID" value="QDH71421.1"/>
    <property type="molecule type" value="Genomic_DNA"/>
</dbReference>
<dbReference type="KEGG" id="lyj:FKV23_15965"/>
<gene>
    <name evidence="2" type="ORF">FKV23_15965</name>
</gene>
<accession>A0A514BVJ4</accession>
<keyword evidence="3" id="KW-1185">Reference proteome</keyword>
<sequence length="70" mass="7736">MASVVGCRLSVVGCRLSVVGWWLVVGGWWSRVSNADCPTHVRQQQSSTDNYSTADIGNSRVNTVWPGRER</sequence>
<reference evidence="2 3" key="1">
    <citation type="submission" date="2019-06" db="EMBL/GenBank/DDBJ databases">
        <title>Lysobacter alkalisoli sp. nov. isolated from saline-alkali soil.</title>
        <authorList>
            <person name="Sun J.-Q."/>
            <person name="Xu L."/>
        </authorList>
    </citation>
    <scope>NUCLEOTIDE SEQUENCE [LARGE SCALE GENOMIC DNA]</scope>
    <source>
        <strain evidence="2 3">SJ-36</strain>
    </source>
</reference>
<protein>
    <submittedName>
        <fullName evidence="2">Uncharacterized protein</fullName>
    </submittedName>
</protein>
<feature type="compositionally biased region" description="Polar residues" evidence="1">
    <location>
        <begin position="43"/>
        <end position="62"/>
    </location>
</feature>
<evidence type="ECO:0000313" key="2">
    <source>
        <dbReference type="EMBL" id="QDH71421.1"/>
    </source>
</evidence>
<proteinExistence type="predicted"/>
<dbReference type="AlphaFoldDB" id="A0A514BVJ4"/>
<evidence type="ECO:0000256" key="1">
    <source>
        <dbReference type="SAM" id="MobiDB-lite"/>
    </source>
</evidence>
<evidence type="ECO:0000313" key="3">
    <source>
        <dbReference type="Proteomes" id="UP000317199"/>
    </source>
</evidence>
<feature type="region of interest" description="Disordered" evidence="1">
    <location>
        <begin position="43"/>
        <end position="70"/>
    </location>
</feature>
<dbReference type="Proteomes" id="UP000317199">
    <property type="component" value="Chromosome"/>
</dbReference>